<dbReference type="InParanoid" id="G1XLR7"/>
<dbReference type="AlphaFoldDB" id="G1XLR7"/>
<gene>
    <name evidence="1" type="ORF">AOL_s00112g97</name>
</gene>
<dbReference type="RefSeq" id="XP_011125429.1">
    <property type="nucleotide sequence ID" value="XM_011127127.1"/>
</dbReference>
<dbReference type="EMBL" id="ADOT01000199">
    <property type="protein sequence ID" value="EGX45908.1"/>
    <property type="molecule type" value="Genomic_DNA"/>
</dbReference>
<keyword evidence="2" id="KW-1185">Reference proteome</keyword>
<protein>
    <submittedName>
        <fullName evidence="1">Uncharacterized protein</fullName>
    </submittedName>
</protein>
<dbReference type="OMA" id="QVHTFDG"/>
<dbReference type="GeneID" id="22896448"/>
<dbReference type="OrthoDB" id="40579at2759"/>
<evidence type="ECO:0000313" key="2">
    <source>
        <dbReference type="Proteomes" id="UP000008784"/>
    </source>
</evidence>
<dbReference type="InterPro" id="IPR006439">
    <property type="entry name" value="HAD-SF_hydro_IA"/>
</dbReference>
<dbReference type="Gene3D" id="1.10.150.240">
    <property type="entry name" value="Putative phosphatase, domain 2"/>
    <property type="match status" value="1"/>
</dbReference>
<dbReference type="SUPFAM" id="SSF56784">
    <property type="entry name" value="HAD-like"/>
    <property type="match status" value="1"/>
</dbReference>
<dbReference type="InterPro" id="IPR036412">
    <property type="entry name" value="HAD-like_sf"/>
</dbReference>
<proteinExistence type="predicted"/>
<evidence type="ECO:0000313" key="1">
    <source>
        <dbReference type="EMBL" id="EGX45908.1"/>
    </source>
</evidence>
<dbReference type="InterPro" id="IPR023198">
    <property type="entry name" value="PGP-like_dom2"/>
</dbReference>
<dbReference type="Pfam" id="PF13419">
    <property type="entry name" value="HAD_2"/>
    <property type="match status" value="1"/>
</dbReference>
<dbReference type="GO" id="GO:0050308">
    <property type="term" value="F:sugar-phosphatase activity"/>
    <property type="evidence" value="ECO:0007669"/>
    <property type="project" value="TreeGrafter"/>
</dbReference>
<dbReference type="eggNOG" id="KOG2914">
    <property type="taxonomic scope" value="Eukaryota"/>
</dbReference>
<name>G1XLR7_ARTOA</name>
<dbReference type="InterPro" id="IPR041492">
    <property type="entry name" value="HAD_2"/>
</dbReference>
<organism evidence="1 2">
    <name type="scientific">Arthrobotrys oligospora (strain ATCC 24927 / CBS 115.81 / DSM 1491)</name>
    <name type="common">Nematode-trapping fungus</name>
    <name type="synonym">Didymozoophaga oligospora</name>
    <dbReference type="NCBI Taxonomy" id="756982"/>
    <lineage>
        <taxon>Eukaryota</taxon>
        <taxon>Fungi</taxon>
        <taxon>Dikarya</taxon>
        <taxon>Ascomycota</taxon>
        <taxon>Pezizomycotina</taxon>
        <taxon>Orbiliomycetes</taxon>
        <taxon>Orbiliales</taxon>
        <taxon>Orbiliaceae</taxon>
        <taxon>Orbilia</taxon>
        <taxon>Orbilia oligospora</taxon>
    </lineage>
</organism>
<dbReference type="PANTHER" id="PTHR43481:SF4">
    <property type="entry name" value="GLYCEROL-1-PHOSPHATE PHOSPHOHYDROLASE 1-RELATED"/>
    <property type="match status" value="1"/>
</dbReference>
<dbReference type="STRING" id="756982.G1XLR7"/>
<dbReference type="FunCoup" id="G1XLR7">
    <property type="interactions" value="351"/>
</dbReference>
<reference evidence="1 2" key="1">
    <citation type="journal article" date="2011" name="PLoS Pathog.">
        <title>Genomic and proteomic analyses of the fungus Arthrobotrys oligospora provide insights into nematode-trap formation.</title>
        <authorList>
            <person name="Yang J."/>
            <person name="Wang L."/>
            <person name="Ji X."/>
            <person name="Feng Y."/>
            <person name="Li X."/>
            <person name="Zou C."/>
            <person name="Xu J."/>
            <person name="Ren Y."/>
            <person name="Mi Q."/>
            <person name="Wu J."/>
            <person name="Liu S."/>
            <person name="Liu Y."/>
            <person name="Huang X."/>
            <person name="Wang H."/>
            <person name="Niu X."/>
            <person name="Li J."/>
            <person name="Liang L."/>
            <person name="Luo Y."/>
            <person name="Ji K."/>
            <person name="Zhou W."/>
            <person name="Yu Z."/>
            <person name="Li G."/>
            <person name="Liu Y."/>
            <person name="Li L."/>
            <person name="Qiao M."/>
            <person name="Feng L."/>
            <person name="Zhang K.-Q."/>
        </authorList>
    </citation>
    <scope>NUCLEOTIDE SEQUENCE [LARGE SCALE GENOMIC DNA]</scope>
    <source>
        <strain evidence="2">ATCC 24927 / CBS 115.81 / DSM 1491</strain>
    </source>
</reference>
<dbReference type="Gene3D" id="3.40.50.1000">
    <property type="entry name" value="HAD superfamily/HAD-like"/>
    <property type="match status" value="1"/>
</dbReference>
<dbReference type="HOGENOM" id="CLU_045011_13_4_1"/>
<dbReference type="SFLD" id="SFLDG01129">
    <property type="entry name" value="C1.5:_HAD__Beta-PGM__Phosphata"/>
    <property type="match status" value="1"/>
</dbReference>
<dbReference type="InterPro" id="IPR051806">
    <property type="entry name" value="HAD-like_SPP"/>
</dbReference>
<accession>G1XLR7</accession>
<dbReference type="Proteomes" id="UP000008784">
    <property type="component" value="Unassembled WGS sequence"/>
</dbReference>
<sequence length="250" mass="26531">MGSLAETVATEHFTAILSDMDGYQTASTIFDSTAAVVLHWTRIANELNIPPSSILSTSHGRRTIDILKIHAPHLATEEYVHHVEGLIPKLYASDAKILPGSEALIAKLMEYGTPWAIVTSGTNVLVGSWMKVMGLPLPESSVTADNVKNGKPDPECYNLGLSKVFGVSVGSEEFEKIDKKKVVVLEDAPAGITAGKAAGCTVIALTTTHSRAEAVEAGADWIVKDLSAVRAVKGDIGGIDLEITGERVSR</sequence>
<dbReference type="PANTHER" id="PTHR43481">
    <property type="entry name" value="FRUCTOSE-1-PHOSPHATE PHOSPHATASE"/>
    <property type="match status" value="1"/>
</dbReference>
<dbReference type="InterPro" id="IPR023214">
    <property type="entry name" value="HAD_sf"/>
</dbReference>
<dbReference type="NCBIfam" id="TIGR01509">
    <property type="entry name" value="HAD-SF-IA-v3"/>
    <property type="match status" value="1"/>
</dbReference>
<comment type="caution">
    <text evidence="1">The sequence shown here is derived from an EMBL/GenBank/DDBJ whole genome shotgun (WGS) entry which is preliminary data.</text>
</comment>
<dbReference type="SFLD" id="SFLDS00003">
    <property type="entry name" value="Haloacid_Dehalogenase"/>
    <property type="match status" value="1"/>
</dbReference>